<feature type="region of interest" description="Disordered" evidence="1">
    <location>
        <begin position="1"/>
        <end position="23"/>
    </location>
</feature>
<dbReference type="AlphaFoldDB" id="A0ABD2ALS6"/>
<keyword evidence="3" id="KW-1185">Reference proteome</keyword>
<comment type="caution">
    <text evidence="2">The sequence shown here is derived from an EMBL/GenBank/DDBJ whole genome shotgun (WGS) entry which is preliminary data.</text>
</comment>
<dbReference type="EMBL" id="JAUDFV010000146">
    <property type="protein sequence ID" value="KAL2720635.1"/>
    <property type="molecule type" value="Genomic_DNA"/>
</dbReference>
<sequence>MQKGFKRKKKKKNAKKKEKKNGTGVHNFEYKQCCHDRCLLLDNFWTKASMSFHARHVNLALARGRNFRQTDGRCTDVVGCYCPE</sequence>
<evidence type="ECO:0000256" key="1">
    <source>
        <dbReference type="SAM" id="MobiDB-lite"/>
    </source>
</evidence>
<protein>
    <submittedName>
        <fullName evidence="2">Uncharacterized protein</fullName>
    </submittedName>
</protein>
<feature type="compositionally biased region" description="Basic residues" evidence="1">
    <location>
        <begin position="1"/>
        <end position="19"/>
    </location>
</feature>
<evidence type="ECO:0000313" key="3">
    <source>
        <dbReference type="Proteomes" id="UP001607302"/>
    </source>
</evidence>
<dbReference type="Proteomes" id="UP001607302">
    <property type="component" value="Unassembled WGS sequence"/>
</dbReference>
<reference evidence="2 3" key="1">
    <citation type="journal article" date="2024" name="Ann. Entomol. Soc. Am.">
        <title>Genomic analyses of the southern and eastern yellowjacket wasps (Hymenoptera: Vespidae) reveal evolutionary signatures of social life.</title>
        <authorList>
            <person name="Catto M.A."/>
            <person name="Caine P.B."/>
            <person name="Orr S.E."/>
            <person name="Hunt B.G."/>
            <person name="Goodisman M.A.D."/>
        </authorList>
    </citation>
    <scope>NUCLEOTIDE SEQUENCE [LARGE SCALE GENOMIC DNA]</scope>
    <source>
        <strain evidence="2">233</strain>
        <tissue evidence="2">Head and thorax</tissue>
    </source>
</reference>
<accession>A0ABD2ALS6</accession>
<organism evidence="2 3">
    <name type="scientific">Vespula squamosa</name>
    <name type="common">Southern yellow jacket</name>
    <name type="synonym">Wasp</name>
    <dbReference type="NCBI Taxonomy" id="30214"/>
    <lineage>
        <taxon>Eukaryota</taxon>
        <taxon>Metazoa</taxon>
        <taxon>Ecdysozoa</taxon>
        <taxon>Arthropoda</taxon>
        <taxon>Hexapoda</taxon>
        <taxon>Insecta</taxon>
        <taxon>Pterygota</taxon>
        <taxon>Neoptera</taxon>
        <taxon>Endopterygota</taxon>
        <taxon>Hymenoptera</taxon>
        <taxon>Apocrita</taxon>
        <taxon>Aculeata</taxon>
        <taxon>Vespoidea</taxon>
        <taxon>Vespidae</taxon>
        <taxon>Vespinae</taxon>
        <taxon>Vespula</taxon>
    </lineage>
</organism>
<proteinExistence type="predicted"/>
<gene>
    <name evidence="2" type="ORF">V1478_010211</name>
</gene>
<name>A0ABD2ALS6_VESSQ</name>
<evidence type="ECO:0000313" key="2">
    <source>
        <dbReference type="EMBL" id="KAL2720635.1"/>
    </source>
</evidence>